<dbReference type="SUPFAM" id="SSF46785">
    <property type="entry name" value="Winged helix' DNA-binding domain"/>
    <property type="match status" value="1"/>
</dbReference>
<dbReference type="EMBL" id="JACHMB010000001">
    <property type="protein sequence ID" value="MBB5780096.1"/>
    <property type="molecule type" value="Genomic_DNA"/>
</dbReference>
<dbReference type="InterPro" id="IPR036390">
    <property type="entry name" value="WH_DNA-bd_sf"/>
</dbReference>
<gene>
    <name evidence="2" type="ORF">HD596_006852</name>
</gene>
<dbReference type="InterPro" id="IPR036388">
    <property type="entry name" value="WH-like_DNA-bd_sf"/>
</dbReference>
<reference evidence="2 3" key="1">
    <citation type="submission" date="2020-08" db="EMBL/GenBank/DDBJ databases">
        <title>Sequencing the genomes of 1000 actinobacteria strains.</title>
        <authorList>
            <person name="Klenk H.-P."/>
        </authorList>
    </citation>
    <scope>NUCLEOTIDE SEQUENCE [LARGE SCALE GENOMIC DNA]</scope>
    <source>
        <strain evidence="2 3">DSM 45507</strain>
    </source>
</reference>
<dbReference type="AlphaFoldDB" id="A0A7W9GAI4"/>
<dbReference type="GO" id="GO:0003677">
    <property type="term" value="F:DNA binding"/>
    <property type="evidence" value="ECO:0007669"/>
    <property type="project" value="UniProtKB-KW"/>
</dbReference>
<dbReference type="PANTHER" id="PTHR33169:SF14">
    <property type="entry name" value="TRANSCRIPTIONAL REGULATOR RV3488"/>
    <property type="match status" value="1"/>
</dbReference>
<dbReference type="InterPro" id="IPR005149">
    <property type="entry name" value="Tscrpt_reg_PadR_N"/>
</dbReference>
<dbReference type="Proteomes" id="UP000579153">
    <property type="component" value="Unassembled WGS sequence"/>
</dbReference>
<organism evidence="2 3">
    <name type="scientific">Nonomuraea jabiensis</name>
    <dbReference type="NCBI Taxonomy" id="882448"/>
    <lineage>
        <taxon>Bacteria</taxon>
        <taxon>Bacillati</taxon>
        <taxon>Actinomycetota</taxon>
        <taxon>Actinomycetes</taxon>
        <taxon>Streptosporangiales</taxon>
        <taxon>Streptosporangiaceae</taxon>
        <taxon>Nonomuraea</taxon>
    </lineage>
</organism>
<keyword evidence="2" id="KW-0238">DNA-binding</keyword>
<sequence>MNPDALRGHMDALLLSVLEREPLHGYAIIEALLERSGGALNVPTGTVYPALRRLERIGYLSSEWATVGGRKRRTYRLTDSGRKQLEGERSAWQEFATVIGSVLRADAVETGEVSGARRAAG</sequence>
<dbReference type="RefSeq" id="WP_185073315.1">
    <property type="nucleotide sequence ID" value="NZ_JACHMB010000001.1"/>
</dbReference>
<feature type="domain" description="Transcription regulator PadR N-terminal" evidence="1">
    <location>
        <begin position="14"/>
        <end position="86"/>
    </location>
</feature>
<dbReference type="PANTHER" id="PTHR33169">
    <property type="entry name" value="PADR-FAMILY TRANSCRIPTIONAL REGULATOR"/>
    <property type="match status" value="1"/>
</dbReference>
<dbReference type="Pfam" id="PF03551">
    <property type="entry name" value="PadR"/>
    <property type="match status" value="1"/>
</dbReference>
<keyword evidence="3" id="KW-1185">Reference proteome</keyword>
<evidence type="ECO:0000259" key="1">
    <source>
        <dbReference type="Pfam" id="PF03551"/>
    </source>
</evidence>
<protein>
    <submittedName>
        <fullName evidence="2">DNA-binding PadR family transcriptional regulator</fullName>
    </submittedName>
</protein>
<evidence type="ECO:0000313" key="2">
    <source>
        <dbReference type="EMBL" id="MBB5780096.1"/>
    </source>
</evidence>
<proteinExistence type="predicted"/>
<dbReference type="InterPro" id="IPR052509">
    <property type="entry name" value="Metal_resp_DNA-bind_regulator"/>
</dbReference>
<accession>A0A7W9GAI4</accession>
<comment type="caution">
    <text evidence="2">The sequence shown here is derived from an EMBL/GenBank/DDBJ whole genome shotgun (WGS) entry which is preliminary data.</text>
</comment>
<dbReference type="Gene3D" id="1.10.10.10">
    <property type="entry name" value="Winged helix-like DNA-binding domain superfamily/Winged helix DNA-binding domain"/>
    <property type="match status" value="1"/>
</dbReference>
<name>A0A7W9GAI4_9ACTN</name>
<evidence type="ECO:0000313" key="3">
    <source>
        <dbReference type="Proteomes" id="UP000579153"/>
    </source>
</evidence>